<name>E3RE81_PYRTT</name>
<protein>
    <submittedName>
        <fullName evidence="2">Uncharacterized protein</fullName>
    </submittedName>
</protein>
<sequence>MKNYLYVAIMLLSPAVSAWTHCYCDGDNQGIVDPTTEHIQEEPADTLNLYSIITRKELLVGHSLPAAGTKAAQL</sequence>
<keyword evidence="3" id="KW-1185">Reference proteome</keyword>
<gene>
    <name evidence="2" type="ORF">PTT_03911</name>
</gene>
<dbReference type="HOGENOM" id="CLU_2689029_0_0_1"/>
<feature type="signal peptide" evidence="1">
    <location>
        <begin position="1"/>
        <end position="18"/>
    </location>
</feature>
<keyword evidence="1" id="KW-0732">Signal</keyword>
<accession>E3RE81</accession>
<dbReference type="EMBL" id="GL532375">
    <property type="protein sequence ID" value="EFQ95968.1"/>
    <property type="molecule type" value="Genomic_DNA"/>
</dbReference>
<evidence type="ECO:0000313" key="3">
    <source>
        <dbReference type="Proteomes" id="UP000001067"/>
    </source>
</evidence>
<dbReference type="AlphaFoldDB" id="E3RE81"/>
<organism evidence="3">
    <name type="scientific">Pyrenophora teres f. teres (strain 0-1)</name>
    <name type="common">Barley net blotch fungus</name>
    <name type="synonym">Drechslera teres f. teres</name>
    <dbReference type="NCBI Taxonomy" id="861557"/>
    <lineage>
        <taxon>Eukaryota</taxon>
        <taxon>Fungi</taxon>
        <taxon>Dikarya</taxon>
        <taxon>Ascomycota</taxon>
        <taxon>Pezizomycotina</taxon>
        <taxon>Dothideomycetes</taxon>
        <taxon>Pleosporomycetidae</taxon>
        <taxon>Pleosporales</taxon>
        <taxon>Pleosporineae</taxon>
        <taxon>Pleosporaceae</taxon>
        <taxon>Pyrenophora</taxon>
    </lineage>
</organism>
<dbReference type="KEGG" id="pte:PTT_03911"/>
<proteinExistence type="predicted"/>
<feature type="chain" id="PRO_5003181264" evidence="1">
    <location>
        <begin position="19"/>
        <end position="74"/>
    </location>
</feature>
<dbReference type="Proteomes" id="UP000001067">
    <property type="component" value="Unassembled WGS sequence"/>
</dbReference>
<evidence type="ECO:0000256" key="1">
    <source>
        <dbReference type="SAM" id="SignalP"/>
    </source>
</evidence>
<evidence type="ECO:0000313" key="2">
    <source>
        <dbReference type="EMBL" id="EFQ95968.1"/>
    </source>
</evidence>
<reference evidence="2 3" key="1">
    <citation type="journal article" date="2010" name="Genome Biol.">
        <title>A first genome assembly of the barley fungal pathogen Pyrenophora teres f. teres.</title>
        <authorList>
            <person name="Ellwood S.R."/>
            <person name="Liu Z."/>
            <person name="Syme R.A."/>
            <person name="Lai Z."/>
            <person name="Hane J.K."/>
            <person name="Keiper F."/>
            <person name="Moffat C.S."/>
            <person name="Oliver R.P."/>
            <person name="Friesen T.L."/>
        </authorList>
    </citation>
    <scope>NUCLEOTIDE SEQUENCE [LARGE SCALE GENOMIC DNA]</scope>
    <source>
        <strain evidence="2 3">0-1</strain>
    </source>
</reference>